<dbReference type="Pfam" id="PF00213">
    <property type="entry name" value="OSCP"/>
    <property type="match status" value="1"/>
</dbReference>
<dbReference type="HAMAP" id="MF_01416">
    <property type="entry name" value="ATP_synth_delta_bact"/>
    <property type="match status" value="1"/>
</dbReference>
<reference evidence="9" key="1">
    <citation type="submission" date="2022-04" db="EMBL/GenBank/DDBJ databases">
        <title>Whole genome sequence of Sphaerotilus sp. FB-5.</title>
        <authorList>
            <person name="Takeda M."/>
            <person name="Narihara S."/>
            <person name="Akimoto M."/>
            <person name="Akimoto R."/>
            <person name="Nishiyashiki S."/>
            <person name="Murakami T."/>
        </authorList>
    </citation>
    <scope>NUCLEOTIDE SEQUENCE</scope>
    <source>
        <strain evidence="9">FB-5</strain>
    </source>
</reference>
<keyword evidence="7 8" id="KW-0066">ATP synthesis</keyword>
<gene>
    <name evidence="8 9" type="primary">atpH</name>
    <name evidence="9" type="ORF">CATMQ487_49870</name>
</gene>
<comment type="function">
    <text evidence="8">This protein is part of the stalk that links CF(0) to CF(1). It either transmits conformational changes from CF(0) to CF(1) or is implicated in proton conduction.</text>
</comment>
<evidence type="ECO:0000313" key="10">
    <source>
        <dbReference type="Proteomes" id="UP001057498"/>
    </source>
</evidence>
<evidence type="ECO:0000256" key="8">
    <source>
        <dbReference type="HAMAP-Rule" id="MF_01416"/>
    </source>
</evidence>
<keyword evidence="4 8" id="KW-0406">Ion transport</keyword>
<evidence type="ECO:0000256" key="7">
    <source>
        <dbReference type="ARBA" id="ARBA00023310"/>
    </source>
</evidence>
<evidence type="ECO:0000256" key="4">
    <source>
        <dbReference type="ARBA" id="ARBA00023065"/>
    </source>
</evidence>
<comment type="subcellular location">
    <subcellularLocation>
        <location evidence="8">Cell membrane</location>
        <topology evidence="8">Peripheral membrane protein</topology>
    </subcellularLocation>
    <subcellularLocation>
        <location evidence="1">Membrane</location>
    </subcellularLocation>
</comment>
<sequence length="177" mass="18898">MAELATIARPYAEALYQVAQKADVASWGRQIQALAEVASNADLRQFADSPKISATQVYDVIASAVKMPLDAGVQNFLRTVIENGRLAALPAVAEQFQALANAASGVSDATIYSAFAIEPTQLADVVVSLERRFGRKLTAQVVLEPELIGGIRVVVGDEVLDTSVRARLERMKVALSA</sequence>
<evidence type="ECO:0000313" key="9">
    <source>
        <dbReference type="EMBL" id="BDI08017.1"/>
    </source>
</evidence>
<evidence type="ECO:0000256" key="5">
    <source>
        <dbReference type="ARBA" id="ARBA00023136"/>
    </source>
</evidence>
<comment type="function">
    <text evidence="8">F(1)F(0) ATP synthase produces ATP from ADP in the presence of a proton or sodium gradient. F-type ATPases consist of two structural domains, F(1) containing the extramembraneous catalytic core and F(0) containing the membrane proton channel, linked together by a central stalk and a peripheral stalk. During catalysis, ATP synthesis in the catalytic domain of F(1) is coupled via a rotary mechanism of the central stalk subunits to proton translocation.</text>
</comment>
<keyword evidence="3 8" id="KW-0375">Hydrogen ion transport</keyword>
<dbReference type="InterPro" id="IPR026015">
    <property type="entry name" value="ATP_synth_OSCP/delta_N_sf"/>
</dbReference>
<evidence type="ECO:0000256" key="3">
    <source>
        <dbReference type="ARBA" id="ARBA00022781"/>
    </source>
</evidence>
<dbReference type="Proteomes" id="UP001057498">
    <property type="component" value="Chromosome"/>
</dbReference>
<protein>
    <recommendedName>
        <fullName evidence="8">ATP synthase subunit delta</fullName>
    </recommendedName>
    <alternativeName>
        <fullName evidence="8">ATP synthase F(1) sector subunit delta</fullName>
    </alternativeName>
    <alternativeName>
        <fullName evidence="8">F-type ATPase subunit delta</fullName>
        <shortName evidence="8">F-ATPase subunit delta</shortName>
    </alternativeName>
</protein>
<proteinExistence type="inferred from homology"/>
<accession>A0ABM7YTN4</accession>
<dbReference type="Gene3D" id="1.10.520.20">
    <property type="entry name" value="N-terminal domain of the delta subunit of the F1F0-ATP synthase"/>
    <property type="match status" value="1"/>
</dbReference>
<dbReference type="PRINTS" id="PR00125">
    <property type="entry name" value="ATPASEDELTA"/>
</dbReference>
<evidence type="ECO:0000256" key="6">
    <source>
        <dbReference type="ARBA" id="ARBA00023196"/>
    </source>
</evidence>
<name>A0ABM7YTN4_9BURK</name>
<dbReference type="PANTHER" id="PTHR11910">
    <property type="entry name" value="ATP SYNTHASE DELTA CHAIN"/>
    <property type="match status" value="1"/>
</dbReference>
<dbReference type="NCBIfam" id="TIGR01145">
    <property type="entry name" value="ATP_synt_delta"/>
    <property type="match status" value="1"/>
</dbReference>
<dbReference type="EMBL" id="AP025730">
    <property type="protein sequence ID" value="BDI08017.1"/>
    <property type="molecule type" value="Genomic_DNA"/>
</dbReference>
<keyword evidence="6 8" id="KW-0139">CF(1)</keyword>
<dbReference type="SUPFAM" id="SSF47928">
    <property type="entry name" value="N-terminal domain of the delta subunit of the F1F0-ATP synthase"/>
    <property type="match status" value="1"/>
</dbReference>
<keyword evidence="10" id="KW-1185">Reference proteome</keyword>
<evidence type="ECO:0000256" key="2">
    <source>
        <dbReference type="ARBA" id="ARBA00022448"/>
    </source>
</evidence>
<comment type="similarity">
    <text evidence="8">Belongs to the ATPase delta chain family.</text>
</comment>
<dbReference type="RefSeq" id="WP_251971157.1">
    <property type="nucleotide sequence ID" value="NZ_AP025730.1"/>
</dbReference>
<dbReference type="InterPro" id="IPR000711">
    <property type="entry name" value="ATPase_OSCP/dsu"/>
</dbReference>
<dbReference type="NCBIfam" id="NF004402">
    <property type="entry name" value="PRK05758.2-2"/>
    <property type="match status" value="1"/>
</dbReference>
<organism evidence="9 10">
    <name type="scientific">Sphaerotilus microaerophilus</name>
    <dbReference type="NCBI Taxonomy" id="2914710"/>
    <lineage>
        <taxon>Bacteria</taxon>
        <taxon>Pseudomonadati</taxon>
        <taxon>Pseudomonadota</taxon>
        <taxon>Betaproteobacteria</taxon>
        <taxon>Burkholderiales</taxon>
        <taxon>Sphaerotilaceae</taxon>
        <taxon>Sphaerotilus</taxon>
    </lineage>
</organism>
<keyword evidence="5 8" id="KW-0472">Membrane</keyword>
<keyword evidence="2 8" id="KW-0813">Transport</keyword>
<keyword evidence="8" id="KW-1003">Cell membrane</keyword>
<evidence type="ECO:0000256" key="1">
    <source>
        <dbReference type="ARBA" id="ARBA00004370"/>
    </source>
</evidence>